<dbReference type="EMBL" id="KZ355709">
    <property type="protein sequence ID" value="PIO60322.1"/>
    <property type="molecule type" value="Genomic_DNA"/>
</dbReference>
<gene>
    <name evidence="1" type="ORF">TELCIR_18186</name>
</gene>
<dbReference type="Proteomes" id="UP000230423">
    <property type="component" value="Unassembled WGS sequence"/>
</dbReference>
<proteinExistence type="predicted"/>
<name>A0A2G9TS86_TELCI</name>
<evidence type="ECO:0000313" key="2">
    <source>
        <dbReference type="Proteomes" id="UP000230423"/>
    </source>
</evidence>
<organism evidence="1 2">
    <name type="scientific">Teladorsagia circumcincta</name>
    <name type="common">Brown stomach worm</name>
    <name type="synonym">Ostertagia circumcincta</name>
    <dbReference type="NCBI Taxonomy" id="45464"/>
    <lineage>
        <taxon>Eukaryota</taxon>
        <taxon>Metazoa</taxon>
        <taxon>Ecdysozoa</taxon>
        <taxon>Nematoda</taxon>
        <taxon>Chromadorea</taxon>
        <taxon>Rhabditida</taxon>
        <taxon>Rhabditina</taxon>
        <taxon>Rhabditomorpha</taxon>
        <taxon>Strongyloidea</taxon>
        <taxon>Trichostrongylidae</taxon>
        <taxon>Teladorsagia</taxon>
    </lineage>
</organism>
<dbReference type="AlphaFoldDB" id="A0A2G9TS86"/>
<protein>
    <submittedName>
        <fullName evidence="1">Uncharacterized protein</fullName>
    </submittedName>
</protein>
<reference evidence="1 2" key="1">
    <citation type="submission" date="2015-09" db="EMBL/GenBank/DDBJ databases">
        <title>Draft genome of the parasitic nematode Teladorsagia circumcincta isolate WARC Sus (inbred).</title>
        <authorList>
            <person name="Mitreva M."/>
        </authorList>
    </citation>
    <scope>NUCLEOTIDE SEQUENCE [LARGE SCALE GENOMIC DNA]</scope>
    <source>
        <strain evidence="1 2">S</strain>
    </source>
</reference>
<keyword evidence="2" id="KW-1185">Reference proteome</keyword>
<evidence type="ECO:0000313" key="1">
    <source>
        <dbReference type="EMBL" id="PIO60322.1"/>
    </source>
</evidence>
<sequence>MSIPPSTILYPKSLTKEVIQRCSSFTVFPLVDVPIGMPKDPRYTFTLFKCKVFALQMVNHIATYDYDSCTHLDTLDIKISGAFSTAHILHKVEIYRRNVDPLSRCDKKAGWQELGARNLLPWRLRVSTIIQGSHQLLAFSSRQVIVFESTNAFPDDVAQYGVCKEEIEVHLRNQRHNFT</sequence>
<accession>A0A2G9TS86</accession>